<proteinExistence type="predicted"/>
<evidence type="ECO:0000256" key="2">
    <source>
        <dbReference type="ARBA" id="ARBA00022448"/>
    </source>
</evidence>
<accession>A0A5J4RJ18</accession>
<dbReference type="InterPro" id="IPR006419">
    <property type="entry name" value="NMN_transpt_PnuC"/>
</dbReference>
<reference evidence="14" key="1">
    <citation type="submission" date="2019-03" db="EMBL/GenBank/DDBJ databases">
        <title>Single cell metagenomics reveals metabolic interactions within the superorganism composed of flagellate Streblomastix strix and complex community of Bacteroidetes bacteria on its surface.</title>
        <authorList>
            <person name="Treitli S.C."/>
            <person name="Kolisko M."/>
            <person name="Husnik F."/>
            <person name="Keeling P."/>
            <person name="Hampl V."/>
        </authorList>
    </citation>
    <scope>NUCLEOTIDE SEQUENCE</scope>
    <source>
        <strain evidence="14">STM</strain>
    </source>
</reference>
<dbReference type="CDD" id="cd07995">
    <property type="entry name" value="TPK"/>
    <property type="match status" value="1"/>
</dbReference>
<gene>
    <name evidence="14" type="ORF">EZS27_017743</name>
</gene>
<keyword evidence="5 11" id="KW-0812">Transmembrane</keyword>
<dbReference type="InterPro" id="IPR036759">
    <property type="entry name" value="TPK_catalytic_sf"/>
</dbReference>
<dbReference type="Pfam" id="PF04973">
    <property type="entry name" value="NMN_transporter"/>
    <property type="match status" value="1"/>
</dbReference>
<organism evidence="14">
    <name type="scientific">termite gut metagenome</name>
    <dbReference type="NCBI Taxonomy" id="433724"/>
    <lineage>
        <taxon>unclassified sequences</taxon>
        <taxon>metagenomes</taxon>
        <taxon>organismal metagenomes</taxon>
    </lineage>
</organism>
<evidence type="ECO:0000259" key="13">
    <source>
        <dbReference type="Pfam" id="PF21275"/>
    </source>
</evidence>
<evidence type="ECO:0000256" key="9">
    <source>
        <dbReference type="ARBA" id="ARBA00022989"/>
    </source>
</evidence>
<comment type="subcellular location">
    <subcellularLocation>
        <location evidence="1">Cell membrane</location>
        <topology evidence="1">Multi-pass membrane protein</topology>
    </subcellularLocation>
</comment>
<name>A0A5J4RJ18_9ZZZZ</name>
<dbReference type="NCBIfam" id="TIGR01378">
    <property type="entry name" value="thi_PPkinase"/>
    <property type="match status" value="1"/>
</dbReference>
<dbReference type="PANTHER" id="PTHR36122:SF2">
    <property type="entry name" value="NICOTINAMIDE RIBOSIDE TRANSPORTER PNUC"/>
    <property type="match status" value="1"/>
</dbReference>
<evidence type="ECO:0000256" key="3">
    <source>
        <dbReference type="ARBA" id="ARBA00022475"/>
    </source>
</evidence>
<evidence type="ECO:0000256" key="7">
    <source>
        <dbReference type="ARBA" id="ARBA00022777"/>
    </source>
</evidence>
<keyword evidence="3" id="KW-1003">Cell membrane</keyword>
<dbReference type="InterPro" id="IPR049442">
    <property type="entry name" value="Thi_PPkinase-like_C"/>
</dbReference>
<feature type="domain" description="Thiamin pyrophosphokinase catalytic" evidence="12">
    <location>
        <begin position="217"/>
        <end position="318"/>
    </location>
</feature>
<feature type="transmembrane region" description="Helical" evidence="11">
    <location>
        <begin position="139"/>
        <end position="156"/>
    </location>
</feature>
<dbReference type="EMBL" id="SNRY01001058">
    <property type="protein sequence ID" value="KAA6333897.1"/>
    <property type="molecule type" value="Genomic_DNA"/>
</dbReference>
<dbReference type="SUPFAM" id="SSF63999">
    <property type="entry name" value="Thiamin pyrophosphokinase, catalytic domain"/>
    <property type="match status" value="1"/>
</dbReference>
<feature type="transmembrane region" description="Helical" evidence="11">
    <location>
        <begin position="87"/>
        <end position="106"/>
    </location>
</feature>
<evidence type="ECO:0000313" key="14">
    <source>
        <dbReference type="EMBL" id="KAA6333897.1"/>
    </source>
</evidence>
<protein>
    <submittedName>
        <fullName evidence="14">Nicotinamide riboside transporter PnuC</fullName>
    </submittedName>
</protein>
<keyword evidence="4" id="KW-0808">Transferase</keyword>
<dbReference type="InterPro" id="IPR007371">
    <property type="entry name" value="TPK_catalytic"/>
</dbReference>
<comment type="caution">
    <text evidence="14">The sequence shown here is derived from an EMBL/GenBank/DDBJ whole genome shotgun (WGS) entry which is preliminary data.</text>
</comment>
<dbReference type="Pfam" id="PF21275">
    <property type="entry name" value="Thi_PPkinase_C"/>
    <property type="match status" value="1"/>
</dbReference>
<dbReference type="Pfam" id="PF04263">
    <property type="entry name" value="TPK_catalytic"/>
    <property type="match status" value="1"/>
</dbReference>
<dbReference type="GO" id="GO:0005886">
    <property type="term" value="C:plasma membrane"/>
    <property type="evidence" value="ECO:0007669"/>
    <property type="project" value="UniProtKB-SubCell"/>
</dbReference>
<dbReference type="InterPro" id="IPR006282">
    <property type="entry name" value="Thi_PPkinase"/>
</dbReference>
<dbReference type="AlphaFoldDB" id="A0A5J4RJ18"/>
<evidence type="ECO:0000256" key="4">
    <source>
        <dbReference type="ARBA" id="ARBA00022679"/>
    </source>
</evidence>
<keyword evidence="2" id="KW-0813">Transport</keyword>
<dbReference type="GO" id="GO:0006772">
    <property type="term" value="P:thiamine metabolic process"/>
    <property type="evidence" value="ECO:0007669"/>
    <property type="project" value="InterPro"/>
</dbReference>
<evidence type="ECO:0000259" key="12">
    <source>
        <dbReference type="Pfam" id="PF04263"/>
    </source>
</evidence>
<evidence type="ECO:0000256" key="11">
    <source>
        <dbReference type="SAM" id="Phobius"/>
    </source>
</evidence>
<dbReference type="NCBIfam" id="TIGR01528">
    <property type="entry name" value="NMN_trans_PnuC"/>
    <property type="match status" value="1"/>
</dbReference>
<evidence type="ECO:0000256" key="10">
    <source>
        <dbReference type="ARBA" id="ARBA00023136"/>
    </source>
</evidence>
<evidence type="ECO:0000256" key="8">
    <source>
        <dbReference type="ARBA" id="ARBA00022840"/>
    </source>
</evidence>
<dbReference type="GO" id="GO:0005524">
    <property type="term" value="F:ATP binding"/>
    <property type="evidence" value="ECO:0007669"/>
    <property type="project" value="UniProtKB-KW"/>
</dbReference>
<dbReference type="PANTHER" id="PTHR36122">
    <property type="entry name" value="NICOTINAMIDE RIBOSIDE TRANSPORTER PNUC"/>
    <property type="match status" value="1"/>
</dbReference>
<feature type="transmembrane region" description="Helical" evidence="11">
    <location>
        <begin position="162"/>
        <end position="179"/>
    </location>
</feature>
<feature type="transmembrane region" description="Helical" evidence="11">
    <location>
        <begin position="112"/>
        <end position="132"/>
    </location>
</feature>
<dbReference type="GO" id="GO:0034257">
    <property type="term" value="F:nicotinamide riboside transmembrane transporter activity"/>
    <property type="evidence" value="ECO:0007669"/>
    <property type="project" value="InterPro"/>
</dbReference>
<feature type="transmembrane region" description="Helical" evidence="11">
    <location>
        <begin position="50"/>
        <end position="67"/>
    </location>
</feature>
<dbReference type="GO" id="GO:0004788">
    <property type="term" value="F:thiamine diphosphokinase activity"/>
    <property type="evidence" value="ECO:0007669"/>
    <property type="project" value="InterPro"/>
</dbReference>
<keyword evidence="9 11" id="KW-1133">Transmembrane helix</keyword>
<keyword evidence="7" id="KW-0418">Kinase</keyword>
<evidence type="ECO:0000256" key="6">
    <source>
        <dbReference type="ARBA" id="ARBA00022741"/>
    </source>
</evidence>
<feature type="domain" description="Thiamin pyrophosphokinase-like substrate-binding" evidence="13">
    <location>
        <begin position="326"/>
        <end position="394"/>
    </location>
</feature>
<keyword evidence="10 11" id="KW-0472">Membrane</keyword>
<evidence type="ECO:0000256" key="1">
    <source>
        <dbReference type="ARBA" id="ARBA00004651"/>
    </source>
</evidence>
<dbReference type="GO" id="GO:0009229">
    <property type="term" value="P:thiamine diphosphate biosynthetic process"/>
    <property type="evidence" value="ECO:0007669"/>
    <property type="project" value="InterPro"/>
</dbReference>
<dbReference type="GO" id="GO:0016301">
    <property type="term" value="F:kinase activity"/>
    <property type="evidence" value="ECO:0007669"/>
    <property type="project" value="UniProtKB-KW"/>
</dbReference>
<sequence length="398" mass="45111">MNYLELTGTLIGLLYLWLEYKASIYLWAAGMMMSAIYIFVYYEAGLYADTGINVYYLLAALCGWILWKRGNGNIKELPITHTPTRVLLPVSFVLIATFLIIAWLLINYTDSNVPWADSFITALSIVGIWMLAKKYVEQWLVWIVVDVVCCGLYIYKDLHFTSGLYGFYAVIAVFGYFKWKRMMCRSLQHYPLLPLDYRPEAVILANGEYPAHDLPLSLLKQAKYVVCCDGAANEYVRRGFIPDAIVGDGDSISEETKLRFASMIHKDTDQETNDQTKAVAFCIAQGKKSIIIVGPTGKREDHTLGNISLLMEYAKKVRVQSVTNYGVFTPVCGDATFNCLPGGQVSVFNFGSTQMRGDGLEYPLRRFTNWWQGTLNRSLSDRFAVYANGEYLIFRAFL</sequence>
<evidence type="ECO:0000256" key="5">
    <source>
        <dbReference type="ARBA" id="ARBA00022692"/>
    </source>
</evidence>
<dbReference type="Gene3D" id="3.40.50.10240">
    <property type="entry name" value="Thiamin pyrophosphokinase, catalytic domain"/>
    <property type="match status" value="1"/>
</dbReference>
<keyword evidence="6" id="KW-0547">Nucleotide-binding</keyword>
<keyword evidence="8" id="KW-0067">ATP-binding</keyword>